<dbReference type="InterPro" id="IPR050250">
    <property type="entry name" value="Macrolide_Exporter_MacB"/>
</dbReference>
<comment type="subcellular location">
    <subcellularLocation>
        <location evidence="1">Cell membrane</location>
        <topology evidence="1">Multi-pass membrane protein</topology>
    </subcellularLocation>
</comment>
<feature type="transmembrane region" description="Helical" evidence="7">
    <location>
        <begin position="693"/>
        <end position="713"/>
    </location>
</feature>
<keyword evidence="3 7" id="KW-0812">Transmembrane</keyword>
<evidence type="ECO:0000256" key="5">
    <source>
        <dbReference type="ARBA" id="ARBA00023136"/>
    </source>
</evidence>
<keyword evidence="2" id="KW-1003">Cell membrane</keyword>
<dbReference type="Pfam" id="PF02687">
    <property type="entry name" value="FtsX"/>
    <property type="match status" value="2"/>
</dbReference>
<dbReference type="AlphaFoldDB" id="A0A8J3PZS3"/>
<feature type="transmembrane region" description="Helical" evidence="7">
    <location>
        <begin position="161"/>
        <end position="186"/>
    </location>
</feature>
<evidence type="ECO:0000256" key="2">
    <source>
        <dbReference type="ARBA" id="ARBA00022475"/>
    </source>
</evidence>
<dbReference type="GO" id="GO:0022857">
    <property type="term" value="F:transmembrane transporter activity"/>
    <property type="evidence" value="ECO:0007669"/>
    <property type="project" value="TreeGrafter"/>
</dbReference>
<feature type="transmembrane region" description="Helical" evidence="7">
    <location>
        <begin position="258"/>
        <end position="276"/>
    </location>
</feature>
<evidence type="ECO:0000256" key="7">
    <source>
        <dbReference type="SAM" id="Phobius"/>
    </source>
</evidence>
<sequence>MWRLAVSTLRFRLSAFTATFVAMLVGAAIVAACGGLMETGIRLDVPPHRLAASPVVVTGDQTYDLPKADPADDEEDVESAILPERVRLGADTLSRIAAVPGVRGAAADGESGAVAVRTAPEADPAAVAARIEQTVPGTVALTGDERGLAEHPEALPSRENLIVLAAVFGAMAVMVALFVVATTLGLSVQQRRRETALLRAVGATPAQVRRMVLGETLMVSATATALGCLAAPFLGRWLFGRLADGGVVPAVVEFHQGLLPAAVAVLVSALTALIAVRSTVRSATIARPSEALAGAALPVSRIGAVRRTLAAVCFAGGIALALVSVLIMPPSLVSSTAGPAVLVWAVGLALVGPALVAWITRRLPWPFRGPSGYLAIVNSRARAVTLAAAVTPVMLATGMATANLYMQTTQVDAAAASFTQSLRADAVLSPVTPGLLERVRAVPGVSGASEHVTSTGFVERPHDGWQREEGWPLRGVTADGVGQTMAFDVAAGSLADLNGNTVALTTEHARNIGDGVGLGDTITLRLGDRSAVDLRVVALLKVETGAELFVLPAGLLAPHTTAGVPDEILVRAAQGTDLSGLGVQVRDRAALAATHDDQQSTQAWVNYLLIAMILAYTTISLVNTQVMATAQRRGEFALQRLTGSTRAQVMRMTGLEALLVAGVGVVLGTVASVISLVPFALAVAGTPAPSGPIGIYVSIVAAAVVLVLAATWAPAWTVTRVRAAEAVAAA</sequence>
<dbReference type="GO" id="GO:0005886">
    <property type="term" value="C:plasma membrane"/>
    <property type="evidence" value="ECO:0007669"/>
    <property type="project" value="UniProtKB-SubCell"/>
</dbReference>
<reference evidence="9 10" key="1">
    <citation type="submission" date="2021-01" db="EMBL/GenBank/DDBJ databases">
        <title>Whole genome shotgun sequence of Planotetraspora kaengkrachanensis NBRC 104272.</title>
        <authorList>
            <person name="Komaki H."/>
            <person name="Tamura T."/>
        </authorList>
    </citation>
    <scope>NUCLEOTIDE SEQUENCE [LARGE SCALE GENOMIC DNA]</scope>
    <source>
        <strain evidence="9 10">NBRC 104272</strain>
    </source>
</reference>
<dbReference type="InterPro" id="IPR003838">
    <property type="entry name" value="ABC3_permease_C"/>
</dbReference>
<keyword evidence="4 7" id="KW-1133">Transmembrane helix</keyword>
<evidence type="ECO:0000259" key="8">
    <source>
        <dbReference type="Pfam" id="PF02687"/>
    </source>
</evidence>
<evidence type="ECO:0000256" key="4">
    <source>
        <dbReference type="ARBA" id="ARBA00022989"/>
    </source>
</evidence>
<evidence type="ECO:0000313" key="10">
    <source>
        <dbReference type="Proteomes" id="UP000630097"/>
    </source>
</evidence>
<dbReference type="Proteomes" id="UP000630097">
    <property type="component" value="Unassembled WGS sequence"/>
</dbReference>
<keyword evidence="10" id="KW-1185">Reference proteome</keyword>
<evidence type="ECO:0000313" key="9">
    <source>
        <dbReference type="EMBL" id="GIG84105.1"/>
    </source>
</evidence>
<organism evidence="9 10">
    <name type="scientific">Planotetraspora kaengkrachanensis</name>
    <dbReference type="NCBI Taxonomy" id="575193"/>
    <lineage>
        <taxon>Bacteria</taxon>
        <taxon>Bacillati</taxon>
        <taxon>Actinomycetota</taxon>
        <taxon>Actinomycetes</taxon>
        <taxon>Streptosporangiales</taxon>
        <taxon>Streptosporangiaceae</taxon>
        <taxon>Planotetraspora</taxon>
    </lineage>
</organism>
<feature type="transmembrane region" description="Helical" evidence="7">
    <location>
        <begin position="217"/>
        <end position="238"/>
    </location>
</feature>
<feature type="transmembrane region" description="Helical" evidence="7">
    <location>
        <begin position="341"/>
        <end position="360"/>
    </location>
</feature>
<accession>A0A8J3PZS3</accession>
<dbReference type="PANTHER" id="PTHR30572">
    <property type="entry name" value="MEMBRANE COMPONENT OF TRANSPORTER-RELATED"/>
    <property type="match status" value="1"/>
</dbReference>
<comment type="caution">
    <text evidence="9">The sequence shown here is derived from an EMBL/GenBank/DDBJ whole genome shotgun (WGS) entry which is preliminary data.</text>
</comment>
<feature type="domain" description="ABC3 transporter permease C-terminal" evidence="8">
    <location>
        <begin position="167"/>
        <end position="280"/>
    </location>
</feature>
<dbReference type="EMBL" id="BONV01000047">
    <property type="protein sequence ID" value="GIG84105.1"/>
    <property type="molecule type" value="Genomic_DNA"/>
</dbReference>
<evidence type="ECO:0000256" key="3">
    <source>
        <dbReference type="ARBA" id="ARBA00022692"/>
    </source>
</evidence>
<protein>
    <recommendedName>
        <fullName evidence="8">ABC3 transporter permease C-terminal domain-containing protein</fullName>
    </recommendedName>
</protein>
<feature type="transmembrane region" description="Helical" evidence="7">
    <location>
        <begin position="657"/>
        <end position="681"/>
    </location>
</feature>
<gene>
    <name evidence="9" type="ORF">Pka01_72320</name>
</gene>
<comment type="similarity">
    <text evidence="6">Belongs to the ABC-4 integral membrane protein family.</text>
</comment>
<keyword evidence="5 7" id="KW-0472">Membrane</keyword>
<dbReference type="PANTHER" id="PTHR30572:SF4">
    <property type="entry name" value="ABC TRANSPORTER PERMEASE YTRF"/>
    <property type="match status" value="1"/>
</dbReference>
<feature type="transmembrane region" description="Helical" evidence="7">
    <location>
        <begin position="604"/>
        <end position="623"/>
    </location>
</feature>
<dbReference type="PROSITE" id="PS51257">
    <property type="entry name" value="PROKAR_LIPOPROTEIN"/>
    <property type="match status" value="1"/>
</dbReference>
<feature type="transmembrane region" description="Helical" evidence="7">
    <location>
        <begin position="381"/>
        <end position="406"/>
    </location>
</feature>
<evidence type="ECO:0000256" key="1">
    <source>
        <dbReference type="ARBA" id="ARBA00004651"/>
    </source>
</evidence>
<name>A0A8J3PZS3_9ACTN</name>
<proteinExistence type="inferred from homology"/>
<feature type="domain" description="ABC3 transporter permease C-terminal" evidence="8">
    <location>
        <begin position="608"/>
        <end position="720"/>
    </location>
</feature>
<feature type="transmembrane region" description="Helical" evidence="7">
    <location>
        <begin position="309"/>
        <end position="329"/>
    </location>
</feature>
<evidence type="ECO:0000256" key="6">
    <source>
        <dbReference type="ARBA" id="ARBA00038076"/>
    </source>
</evidence>